<protein>
    <recommendedName>
        <fullName evidence="2">thioredoxin-dependent peroxiredoxin</fullName>
        <ecNumber evidence="2">1.11.1.24</ecNumber>
    </recommendedName>
    <alternativeName>
        <fullName evidence="8">Thioredoxin peroxidase</fullName>
    </alternativeName>
    <alternativeName>
        <fullName evidence="10">Thioredoxin-dependent peroxiredoxin Bcp</fullName>
    </alternativeName>
</protein>
<keyword evidence="6" id="KW-1015">Disulfide bond</keyword>
<evidence type="ECO:0000256" key="6">
    <source>
        <dbReference type="ARBA" id="ARBA00023157"/>
    </source>
</evidence>
<evidence type="ECO:0000256" key="8">
    <source>
        <dbReference type="ARBA" id="ARBA00032824"/>
    </source>
</evidence>
<dbReference type="InterPro" id="IPR050924">
    <property type="entry name" value="Peroxiredoxin_BCP/PrxQ"/>
</dbReference>
<comment type="catalytic activity">
    <reaction evidence="11">
        <text>a hydroperoxide + [thioredoxin]-dithiol = an alcohol + [thioredoxin]-disulfide + H2O</text>
        <dbReference type="Rhea" id="RHEA:62620"/>
        <dbReference type="Rhea" id="RHEA-COMP:10698"/>
        <dbReference type="Rhea" id="RHEA-COMP:10700"/>
        <dbReference type="ChEBI" id="CHEBI:15377"/>
        <dbReference type="ChEBI" id="CHEBI:29950"/>
        <dbReference type="ChEBI" id="CHEBI:30879"/>
        <dbReference type="ChEBI" id="CHEBI:35924"/>
        <dbReference type="ChEBI" id="CHEBI:50058"/>
        <dbReference type="EC" id="1.11.1.24"/>
    </reaction>
</comment>
<dbReference type="PANTHER" id="PTHR42801">
    <property type="entry name" value="THIOREDOXIN-DEPENDENT PEROXIDE REDUCTASE"/>
    <property type="match status" value="1"/>
</dbReference>
<dbReference type="InterPro" id="IPR013766">
    <property type="entry name" value="Thioredoxin_domain"/>
</dbReference>
<evidence type="ECO:0000256" key="5">
    <source>
        <dbReference type="ARBA" id="ARBA00023002"/>
    </source>
</evidence>
<dbReference type="InterPro" id="IPR036249">
    <property type="entry name" value="Thioredoxin-like_sf"/>
</dbReference>
<feature type="chain" id="PRO_5046832317" description="thioredoxin-dependent peroxiredoxin" evidence="12">
    <location>
        <begin position="25"/>
        <end position="184"/>
    </location>
</feature>
<keyword evidence="4" id="KW-0049">Antioxidant</keyword>
<dbReference type="GO" id="GO:0140824">
    <property type="term" value="F:thioredoxin-dependent peroxiredoxin activity"/>
    <property type="evidence" value="ECO:0007669"/>
    <property type="project" value="UniProtKB-EC"/>
</dbReference>
<evidence type="ECO:0000256" key="4">
    <source>
        <dbReference type="ARBA" id="ARBA00022862"/>
    </source>
</evidence>
<evidence type="ECO:0000256" key="10">
    <source>
        <dbReference type="ARBA" id="ARBA00042639"/>
    </source>
</evidence>
<dbReference type="EC" id="1.11.1.24" evidence="2"/>
<evidence type="ECO:0000313" key="14">
    <source>
        <dbReference type="EMBL" id="MFC5861226.1"/>
    </source>
</evidence>
<keyword evidence="7" id="KW-0676">Redox-active center</keyword>
<evidence type="ECO:0000256" key="2">
    <source>
        <dbReference type="ARBA" id="ARBA00013017"/>
    </source>
</evidence>
<sequence>MTKRTLLSLAAAIVLSLTASYAVAIDMLAPGTTAPDFTLPSQDNTPIHLDQYKGKWVVLYFYPKDMTKGCTIEAHNFQRDLEKFKAANAVVLGVSLDTTQSHETFCTKESLSFKLLADPEHKVVDMYGVPLKTFQTPNGPMTIAMRKTFLIDPSGKIVKTWPDVDQDLNNHSANVLAAIEAGGK</sequence>
<comment type="function">
    <text evidence="1">Thiol-specific peroxidase that catalyzes the reduction of hydrogen peroxide and organic hydroperoxides to water and alcohols, respectively. Plays a role in cell protection against oxidative stress by detoxifying peroxides and as sensor of hydrogen peroxide-mediated signaling events.</text>
</comment>
<dbReference type="SUPFAM" id="SSF52833">
    <property type="entry name" value="Thioredoxin-like"/>
    <property type="match status" value="1"/>
</dbReference>
<dbReference type="Gene3D" id="3.40.30.10">
    <property type="entry name" value="Glutaredoxin"/>
    <property type="match status" value="1"/>
</dbReference>
<dbReference type="InterPro" id="IPR000866">
    <property type="entry name" value="AhpC/TSA"/>
</dbReference>
<comment type="caution">
    <text evidence="14">The sequence shown here is derived from an EMBL/GenBank/DDBJ whole genome shotgun (WGS) entry which is preliminary data.</text>
</comment>
<reference evidence="15" key="1">
    <citation type="journal article" date="2019" name="Int. J. Syst. Evol. Microbiol.">
        <title>The Global Catalogue of Microorganisms (GCM) 10K type strain sequencing project: providing services to taxonomists for standard genome sequencing and annotation.</title>
        <authorList>
            <consortium name="The Broad Institute Genomics Platform"/>
            <consortium name="The Broad Institute Genome Sequencing Center for Infectious Disease"/>
            <person name="Wu L."/>
            <person name="Ma J."/>
        </authorList>
    </citation>
    <scope>NUCLEOTIDE SEQUENCE [LARGE SCALE GENOMIC DNA]</scope>
    <source>
        <strain evidence="15">JCM 4087</strain>
    </source>
</reference>
<dbReference type="CDD" id="cd03017">
    <property type="entry name" value="PRX_BCP"/>
    <property type="match status" value="1"/>
</dbReference>
<comment type="similarity">
    <text evidence="9">Belongs to the peroxiredoxin family. BCP/PrxQ subfamily.</text>
</comment>
<evidence type="ECO:0000256" key="11">
    <source>
        <dbReference type="ARBA" id="ARBA00049091"/>
    </source>
</evidence>
<evidence type="ECO:0000256" key="3">
    <source>
        <dbReference type="ARBA" id="ARBA00022559"/>
    </source>
</evidence>
<keyword evidence="12" id="KW-0732">Signal</keyword>
<dbReference type="Pfam" id="PF00578">
    <property type="entry name" value="AhpC-TSA"/>
    <property type="match status" value="1"/>
</dbReference>
<keyword evidence="15" id="KW-1185">Reference proteome</keyword>
<evidence type="ECO:0000313" key="15">
    <source>
        <dbReference type="Proteomes" id="UP001596091"/>
    </source>
</evidence>
<organism evidence="14 15">
    <name type="scientific">Acidicapsa dinghuensis</name>
    <dbReference type="NCBI Taxonomy" id="2218256"/>
    <lineage>
        <taxon>Bacteria</taxon>
        <taxon>Pseudomonadati</taxon>
        <taxon>Acidobacteriota</taxon>
        <taxon>Terriglobia</taxon>
        <taxon>Terriglobales</taxon>
        <taxon>Acidobacteriaceae</taxon>
        <taxon>Acidicapsa</taxon>
    </lineage>
</organism>
<dbReference type="EMBL" id="JBHSPH010000001">
    <property type="protein sequence ID" value="MFC5861226.1"/>
    <property type="molecule type" value="Genomic_DNA"/>
</dbReference>
<accession>A0ABW1EBE9</accession>
<evidence type="ECO:0000256" key="1">
    <source>
        <dbReference type="ARBA" id="ARBA00003330"/>
    </source>
</evidence>
<gene>
    <name evidence="14" type="ORF">ACFPT7_02855</name>
</gene>
<name>A0ABW1EBE9_9BACT</name>
<evidence type="ECO:0000256" key="7">
    <source>
        <dbReference type="ARBA" id="ARBA00023284"/>
    </source>
</evidence>
<dbReference type="PROSITE" id="PS51352">
    <property type="entry name" value="THIOREDOXIN_2"/>
    <property type="match status" value="1"/>
</dbReference>
<proteinExistence type="inferred from homology"/>
<evidence type="ECO:0000256" key="9">
    <source>
        <dbReference type="ARBA" id="ARBA00038489"/>
    </source>
</evidence>
<dbReference type="PANTHER" id="PTHR42801:SF4">
    <property type="entry name" value="AHPC_TSA FAMILY PROTEIN"/>
    <property type="match status" value="1"/>
</dbReference>
<dbReference type="RefSeq" id="WP_263334148.1">
    <property type="nucleotide sequence ID" value="NZ_JAGSYH010000002.1"/>
</dbReference>
<keyword evidence="3 14" id="KW-0575">Peroxidase</keyword>
<feature type="domain" description="Thioredoxin" evidence="13">
    <location>
        <begin position="28"/>
        <end position="184"/>
    </location>
</feature>
<feature type="signal peptide" evidence="12">
    <location>
        <begin position="1"/>
        <end position="24"/>
    </location>
</feature>
<dbReference type="Proteomes" id="UP001596091">
    <property type="component" value="Unassembled WGS sequence"/>
</dbReference>
<evidence type="ECO:0000259" key="13">
    <source>
        <dbReference type="PROSITE" id="PS51352"/>
    </source>
</evidence>
<keyword evidence="5 14" id="KW-0560">Oxidoreductase</keyword>
<evidence type="ECO:0000256" key="12">
    <source>
        <dbReference type="SAM" id="SignalP"/>
    </source>
</evidence>